<organism evidence="1 2">
    <name type="scientific">Carnegiea gigantea</name>
    <dbReference type="NCBI Taxonomy" id="171969"/>
    <lineage>
        <taxon>Eukaryota</taxon>
        <taxon>Viridiplantae</taxon>
        <taxon>Streptophyta</taxon>
        <taxon>Embryophyta</taxon>
        <taxon>Tracheophyta</taxon>
        <taxon>Spermatophyta</taxon>
        <taxon>Magnoliopsida</taxon>
        <taxon>eudicotyledons</taxon>
        <taxon>Gunneridae</taxon>
        <taxon>Pentapetalae</taxon>
        <taxon>Caryophyllales</taxon>
        <taxon>Cactineae</taxon>
        <taxon>Cactaceae</taxon>
        <taxon>Cactoideae</taxon>
        <taxon>Echinocereeae</taxon>
        <taxon>Carnegiea</taxon>
    </lineage>
</organism>
<keyword evidence="2" id="KW-1185">Reference proteome</keyword>
<gene>
    <name evidence="1" type="ORF">Cgig2_002089</name>
</gene>
<protein>
    <recommendedName>
        <fullName evidence="3">Protein FAR1-RELATED SEQUENCE</fullName>
    </recommendedName>
</protein>
<reference evidence="1" key="1">
    <citation type="submission" date="2022-04" db="EMBL/GenBank/DDBJ databases">
        <title>Carnegiea gigantea Genome sequencing and assembly v2.</title>
        <authorList>
            <person name="Copetti D."/>
            <person name="Sanderson M.J."/>
            <person name="Burquez A."/>
            <person name="Wojciechowski M.F."/>
        </authorList>
    </citation>
    <scope>NUCLEOTIDE SEQUENCE</scope>
    <source>
        <strain evidence="1">SGP5-SGP5p</strain>
        <tissue evidence="1">Aerial part</tissue>
    </source>
</reference>
<evidence type="ECO:0008006" key="3">
    <source>
        <dbReference type="Google" id="ProtNLM"/>
    </source>
</evidence>
<sequence>MDLSNDESNFGHGKINETIPVNSHIREDFMIEDDEMYFSSFSDQIPSGCVLRRWTVGAVEHTTLNEDTLMQQEEDVIEAGHEGNKHQRFGIKDPIIVAVKAAPKGKRQRTCSKCHDPGHTQHTCPVYVDTKPCTTSLECSPVDPPKNDNINSRSTRDVRIRLQPYAYTECRIFFNLQLKEEYSEEVPKLEKNRRIVD</sequence>
<dbReference type="Proteomes" id="UP001153076">
    <property type="component" value="Unassembled WGS sequence"/>
</dbReference>
<dbReference type="EMBL" id="JAKOGI010001891">
    <property type="protein sequence ID" value="KAJ8423717.1"/>
    <property type="molecule type" value="Genomic_DNA"/>
</dbReference>
<proteinExistence type="predicted"/>
<evidence type="ECO:0000313" key="1">
    <source>
        <dbReference type="EMBL" id="KAJ8423717.1"/>
    </source>
</evidence>
<name>A0A9Q1GQQ4_9CARY</name>
<accession>A0A9Q1GQQ4</accession>
<dbReference type="AlphaFoldDB" id="A0A9Q1GQQ4"/>
<evidence type="ECO:0000313" key="2">
    <source>
        <dbReference type="Proteomes" id="UP001153076"/>
    </source>
</evidence>
<comment type="caution">
    <text evidence="1">The sequence shown here is derived from an EMBL/GenBank/DDBJ whole genome shotgun (WGS) entry which is preliminary data.</text>
</comment>